<evidence type="ECO:0000259" key="15">
    <source>
        <dbReference type="PROSITE" id="PS50983"/>
    </source>
</evidence>
<accession>A0A162DHV4</accession>
<proteinExistence type="inferred from homology"/>
<dbReference type="EMBL" id="LTAO01000023">
    <property type="protein sequence ID" value="KYG29677.1"/>
    <property type="molecule type" value="Genomic_DNA"/>
</dbReference>
<keyword evidence="7" id="KW-0479">Metal-binding</keyword>
<dbReference type="OrthoDB" id="66025at2"/>
<dbReference type="Pfam" id="PF01497">
    <property type="entry name" value="Peripla_BP_2"/>
    <property type="match status" value="1"/>
</dbReference>
<dbReference type="STRING" id="519424.AZF04_07380"/>
<dbReference type="GO" id="GO:0020037">
    <property type="term" value="F:heme binding"/>
    <property type="evidence" value="ECO:0007669"/>
    <property type="project" value="InterPro"/>
</dbReference>
<evidence type="ECO:0000256" key="8">
    <source>
        <dbReference type="ARBA" id="ARBA00022729"/>
    </source>
</evidence>
<evidence type="ECO:0000256" key="5">
    <source>
        <dbReference type="ARBA" id="ARBA00022475"/>
    </source>
</evidence>
<evidence type="ECO:0000256" key="4">
    <source>
        <dbReference type="ARBA" id="ARBA00022448"/>
    </source>
</evidence>
<evidence type="ECO:0000256" key="9">
    <source>
        <dbReference type="ARBA" id="ARBA00023004"/>
    </source>
</evidence>
<keyword evidence="12" id="KW-0449">Lipoprotein</keyword>
<evidence type="ECO:0000313" key="17">
    <source>
        <dbReference type="Proteomes" id="UP000075806"/>
    </source>
</evidence>
<evidence type="ECO:0000256" key="6">
    <source>
        <dbReference type="ARBA" id="ARBA00022617"/>
    </source>
</evidence>
<keyword evidence="9" id="KW-0408">Iron</keyword>
<dbReference type="Proteomes" id="UP000075806">
    <property type="component" value="Unassembled WGS sequence"/>
</dbReference>
<evidence type="ECO:0000256" key="13">
    <source>
        <dbReference type="ARBA" id="ARBA00031148"/>
    </source>
</evidence>
<evidence type="ECO:0000256" key="7">
    <source>
        <dbReference type="ARBA" id="ARBA00022723"/>
    </source>
</evidence>
<organism evidence="16 17">
    <name type="scientific">Alkalihalobacillus trypoxylicola</name>
    <dbReference type="NCBI Taxonomy" id="519424"/>
    <lineage>
        <taxon>Bacteria</taxon>
        <taxon>Bacillati</taxon>
        <taxon>Bacillota</taxon>
        <taxon>Bacilli</taxon>
        <taxon>Bacillales</taxon>
        <taxon>Bacillaceae</taxon>
        <taxon>Alkalihalobacillus</taxon>
    </lineage>
</organism>
<dbReference type="PANTHER" id="PTHR30535">
    <property type="entry name" value="VITAMIN B12-BINDING PROTEIN"/>
    <property type="match status" value="1"/>
</dbReference>
<comment type="similarity">
    <text evidence="2">Belongs to the bacterial solute-binding protein 8 family.</text>
</comment>
<evidence type="ECO:0000313" key="16">
    <source>
        <dbReference type="EMBL" id="KYG29677.1"/>
    </source>
</evidence>
<keyword evidence="5" id="KW-1003">Cell membrane</keyword>
<feature type="domain" description="Fe/B12 periplasmic-binding" evidence="15">
    <location>
        <begin position="42"/>
        <end position="297"/>
    </location>
</feature>
<sequence>MLLLTSLLIIHLSLIGCSEEDTIPNNTEVSSKSETVHEIDERIISTTVAATEIFAALEIDLIGVPTSYKELPERYQGVEEVGNPMSPDMELMKVLNPTDVYSVTTLETDLKEPFERIDLEATFLDFQSLDSMLAEIVQIGDKYDRKNQADQIVDSIQYKLEEIEKEIEHYDSPSVLILLGVPGSYLVATEHSYIGDLVKRAGGVNIVEGESVEYLASNTEYLQQSNPNVILRAAHGMPEEVVEMFDEKFATDDIWQHFDAVKNERVYDLDEQLFPTTGNLAVVEAMEQLVSMLYKGND</sequence>
<name>A0A162DHV4_9BACI</name>
<dbReference type="SUPFAM" id="SSF53807">
    <property type="entry name" value="Helical backbone' metal receptor"/>
    <property type="match status" value="1"/>
</dbReference>
<evidence type="ECO:0000256" key="12">
    <source>
        <dbReference type="ARBA" id="ARBA00023288"/>
    </source>
</evidence>
<evidence type="ECO:0000256" key="3">
    <source>
        <dbReference type="ARBA" id="ARBA00015862"/>
    </source>
</evidence>
<dbReference type="NCBIfam" id="TIGR03659">
    <property type="entry name" value="IsdE"/>
    <property type="match status" value="1"/>
</dbReference>
<keyword evidence="6" id="KW-0349">Heme</keyword>
<keyword evidence="10" id="KW-0472">Membrane</keyword>
<dbReference type="PANTHER" id="PTHR30535:SF36">
    <property type="entry name" value="HIGH-AFFINITY HEME UPTAKE SYSTEM PROTEIN ISDE"/>
    <property type="match status" value="1"/>
</dbReference>
<dbReference type="Gene3D" id="3.40.50.1980">
    <property type="entry name" value="Nitrogenase molybdenum iron protein domain"/>
    <property type="match status" value="2"/>
</dbReference>
<comment type="caution">
    <text evidence="16">The sequence shown here is derived from an EMBL/GenBank/DDBJ whole genome shotgun (WGS) entry which is preliminary data.</text>
</comment>
<dbReference type="GO" id="GO:0071281">
    <property type="term" value="P:cellular response to iron ion"/>
    <property type="evidence" value="ECO:0007669"/>
    <property type="project" value="TreeGrafter"/>
</dbReference>
<dbReference type="InterPro" id="IPR019957">
    <property type="entry name" value="ABC_transptr_haem-bd_IsdE"/>
</dbReference>
<dbReference type="InterPro" id="IPR050902">
    <property type="entry name" value="ABC_Transporter_SBP"/>
</dbReference>
<dbReference type="AlphaFoldDB" id="A0A162DHV4"/>
<dbReference type="PROSITE" id="PS50983">
    <property type="entry name" value="FE_B12_PBP"/>
    <property type="match status" value="1"/>
</dbReference>
<dbReference type="GO" id="GO:0015886">
    <property type="term" value="P:heme transport"/>
    <property type="evidence" value="ECO:0007669"/>
    <property type="project" value="InterPro"/>
</dbReference>
<gene>
    <name evidence="16" type="ORF">AZF04_07380</name>
</gene>
<keyword evidence="8" id="KW-0732">Signal</keyword>
<dbReference type="InterPro" id="IPR002491">
    <property type="entry name" value="ABC_transptr_periplasmic_BD"/>
</dbReference>
<reference evidence="16" key="1">
    <citation type="submission" date="2016-02" db="EMBL/GenBank/DDBJ databases">
        <title>Genome sequence of Bacillus trypoxylicola KCTC 13244(T).</title>
        <authorList>
            <person name="Jeong H."/>
            <person name="Park S.-H."/>
            <person name="Choi S.-K."/>
        </authorList>
    </citation>
    <scope>NUCLEOTIDE SEQUENCE [LARGE SCALE GENOMIC DNA]</scope>
    <source>
        <strain evidence="16">KCTC 13244</strain>
    </source>
</reference>
<dbReference type="GO" id="GO:0046872">
    <property type="term" value="F:metal ion binding"/>
    <property type="evidence" value="ECO:0007669"/>
    <property type="project" value="UniProtKB-KW"/>
</dbReference>
<evidence type="ECO:0000256" key="10">
    <source>
        <dbReference type="ARBA" id="ARBA00023136"/>
    </source>
</evidence>
<evidence type="ECO:0000256" key="11">
    <source>
        <dbReference type="ARBA" id="ARBA00023139"/>
    </source>
</evidence>
<evidence type="ECO:0000256" key="14">
    <source>
        <dbReference type="ARBA" id="ARBA00031463"/>
    </source>
</evidence>
<dbReference type="RefSeq" id="WP_061949460.1">
    <property type="nucleotide sequence ID" value="NZ_LTAO01000023.1"/>
</dbReference>
<comment type="cofactor">
    <cofactor evidence="1">
        <name>heme b</name>
        <dbReference type="ChEBI" id="CHEBI:60344"/>
    </cofactor>
</comment>
<keyword evidence="17" id="KW-1185">Reference proteome</keyword>
<dbReference type="GO" id="GO:0016020">
    <property type="term" value="C:membrane"/>
    <property type="evidence" value="ECO:0007669"/>
    <property type="project" value="InterPro"/>
</dbReference>
<keyword evidence="4" id="KW-0813">Transport</keyword>
<evidence type="ECO:0000256" key="2">
    <source>
        <dbReference type="ARBA" id="ARBA00008814"/>
    </source>
</evidence>
<evidence type="ECO:0000256" key="1">
    <source>
        <dbReference type="ARBA" id="ARBA00001970"/>
    </source>
</evidence>
<protein>
    <recommendedName>
        <fullName evidence="3">High-affinity heme uptake system protein IsdE</fullName>
    </recommendedName>
    <alternativeName>
        <fullName evidence="14">Iron-regulated surface determinant protein E</fullName>
    </alternativeName>
    <alternativeName>
        <fullName evidence="13">Staphylococcal iron-regulated protein F</fullName>
    </alternativeName>
</protein>
<keyword evidence="11" id="KW-0564">Palmitate</keyword>